<feature type="compositionally biased region" description="Pro residues" evidence="1">
    <location>
        <begin position="95"/>
        <end position="104"/>
    </location>
</feature>
<evidence type="ECO:0000313" key="3">
    <source>
        <dbReference type="Proteomes" id="UP001286313"/>
    </source>
</evidence>
<sequence>MASPRHPLSHGQPQTASPRHPPLPWPAPNPPLPWPATNPLSHGQPQTPPSPMASPKPPLPWPAPDTPLSHGQPQTLLEVVSNHPSPSSRTQRLYPPSPPPAPKD</sequence>
<dbReference type="EMBL" id="JAWQEG010000265">
    <property type="protein sequence ID" value="KAK3892327.1"/>
    <property type="molecule type" value="Genomic_DNA"/>
</dbReference>
<proteinExistence type="predicted"/>
<comment type="caution">
    <text evidence="2">The sequence shown here is derived from an EMBL/GenBank/DDBJ whole genome shotgun (WGS) entry which is preliminary data.</text>
</comment>
<reference evidence="2" key="1">
    <citation type="submission" date="2023-10" db="EMBL/GenBank/DDBJ databases">
        <title>Genome assemblies of two species of porcelain crab, Petrolisthes cinctipes and Petrolisthes manimaculis (Anomura: Porcellanidae).</title>
        <authorList>
            <person name="Angst P."/>
        </authorList>
    </citation>
    <scope>NUCLEOTIDE SEQUENCE</scope>
    <source>
        <strain evidence="2">PB745_01</strain>
        <tissue evidence="2">Gill</tissue>
    </source>
</reference>
<name>A0AAE1L264_PETCI</name>
<feature type="compositionally biased region" description="Pro residues" evidence="1">
    <location>
        <begin position="46"/>
        <end position="65"/>
    </location>
</feature>
<dbReference type="Proteomes" id="UP001286313">
    <property type="component" value="Unassembled WGS sequence"/>
</dbReference>
<dbReference type="AlphaFoldDB" id="A0AAE1L264"/>
<evidence type="ECO:0000256" key="1">
    <source>
        <dbReference type="SAM" id="MobiDB-lite"/>
    </source>
</evidence>
<organism evidence="2 3">
    <name type="scientific">Petrolisthes cinctipes</name>
    <name type="common">Flat porcelain crab</name>
    <dbReference type="NCBI Taxonomy" id="88211"/>
    <lineage>
        <taxon>Eukaryota</taxon>
        <taxon>Metazoa</taxon>
        <taxon>Ecdysozoa</taxon>
        <taxon>Arthropoda</taxon>
        <taxon>Crustacea</taxon>
        <taxon>Multicrustacea</taxon>
        <taxon>Malacostraca</taxon>
        <taxon>Eumalacostraca</taxon>
        <taxon>Eucarida</taxon>
        <taxon>Decapoda</taxon>
        <taxon>Pleocyemata</taxon>
        <taxon>Anomura</taxon>
        <taxon>Galatheoidea</taxon>
        <taxon>Porcellanidae</taxon>
        <taxon>Petrolisthes</taxon>
    </lineage>
</organism>
<feature type="region of interest" description="Disordered" evidence="1">
    <location>
        <begin position="1"/>
        <end position="104"/>
    </location>
</feature>
<protein>
    <submittedName>
        <fullName evidence="2">Uncharacterized protein</fullName>
    </submittedName>
</protein>
<feature type="compositionally biased region" description="Polar residues" evidence="1">
    <location>
        <begin position="82"/>
        <end position="91"/>
    </location>
</feature>
<keyword evidence="3" id="KW-1185">Reference proteome</keyword>
<dbReference type="PRINTS" id="PR01217">
    <property type="entry name" value="PRICHEXTENSN"/>
</dbReference>
<gene>
    <name evidence="2" type="ORF">Pcinc_003826</name>
</gene>
<accession>A0AAE1L264</accession>
<feature type="compositionally biased region" description="Pro residues" evidence="1">
    <location>
        <begin position="19"/>
        <end position="36"/>
    </location>
</feature>
<evidence type="ECO:0000313" key="2">
    <source>
        <dbReference type="EMBL" id="KAK3892327.1"/>
    </source>
</evidence>